<name>A0A7S5R5E1_9CAUD</name>
<proteinExistence type="predicted"/>
<protein>
    <submittedName>
        <fullName evidence="1">Uncharacterized protein</fullName>
    </submittedName>
</protein>
<gene>
    <name evidence="1" type="ORF">EVB93_308</name>
</gene>
<evidence type="ECO:0000313" key="1">
    <source>
        <dbReference type="EMBL" id="QIG71397.1"/>
    </source>
</evidence>
<keyword evidence="2" id="KW-1185">Reference proteome</keyword>
<dbReference type="Proteomes" id="UP000629603">
    <property type="component" value="Segment"/>
</dbReference>
<sequence length="214" mass="24507">MSKARDLLNTLNEADDWNIHKKELKKAGFDLHPNHHANVNINRNNYPQNRDIYTGKMSNGHTMVITQLTPIDMDRYASVKDASGKFIKHYYVAPVKPTLSKSPVLKSTAIGNDPKTVLEEIKAAMRMVPEGRQATFRSVEQNGKYYEFDVRYWGSWEVPDGEDDDGDYDFEVLTSKSSKSLQNIVEPIIKKYPSLDIYYQTGEKNYITVHATVK</sequence>
<reference evidence="1 2" key="1">
    <citation type="submission" date="2020-01" db="EMBL/GenBank/DDBJ databases">
        <title>Patterns of diversity and host range of bacteriophage communities associated with bean-nodulatin bacteria.</title>
        <authorList>
            <person name="Vann Cauwenberghe J."/>
            <person name="Santamaria R.I."/>
            <person name="Bustos P."/>
            <person name="Juarez S."/>
            <person name="Gonzalez V."/>
        </authorList>
    </citation>
    <scope>NUCLEOTIDE SEQUENCE [LARGE SCALE GENOMIC DNA]</scope>
</reference>
<accession>A0A7S5R5E1</accession>
<organism evidence="1 2">
    <name type="scientific">Rhizobium phage RHph_TM30</name>
    <dbReference type="NCBI Taxonomy" id="2509764"/>
    <lineage>
        <taxon>Viruses</taxon>
        <taxon>Duplodnaviria</taxon>
        <taxon>Heunggongvirae</taxon>
        <taxon>Uroviricota</taxon>
        <taxon>Caudoviricetes</taxon>
        <taxon>Kleczkowskaviridae</taxon>
        <taxon>Cuauhnahuacvirus</taxon>
        <taxon>Cuauhnahuacvirus TM30</taxon>
    </lineage>
</organism>
<dbReference type="EMBL" id="MN988521">
    <property type="protein sequence ID" value="QIG71397.1"/>
    <property type="molecule type" value="Genomic_DNA"/>
</dbReference>
<evidence type="ECO:0000313" key="2">
    <source>
        <dbReference type="Proteomes" id="UP000629603"/>
    </source>
</evidence>